<evidence type="ECO:0000313" key="2">
    <source>
        <dbReference type="EMBL" id="ABL77449.1"/>
    </source>
</evidence>
<reference evidence="3" key="1">
    <citation type="journal article" date="2008" name="J. Bacteriol.">
        <title>Genome sequence of Thermofilum pendens reveals an exceptional loss of biosynthetic pathways without genome reduction.</title>
        <authorList>
            <person name="Anderson I."/>
            <person name="Rodriguez J."/>
            <person name="Susanti D."/>
            <person name="Porat I."/>
            <person name="Reich C."/>
            <person name="Ulrich L.E."/>
            <person name="Elkins J.G."/>
            <person name="Mavromatis K."/>
            <person name="Lykidis A."/>
            <person name="Kim E."/>
            <person name="Thompson L.S."/>
            <person name="Nolan M."/>
            <person name="Land M."/>
            <person name="Copeland A."/>
            <person name="Lapidus A."/>
            <person name="Lucas S."/>
            <person name="Detter C."/>
            <person name="Zhulin I.B."/>
            <person name="Olsen G.J."/>
            <person name="Whitman W."/>
            <person name="Mukhopadhyay B."/>
            <person name="Bristow J."/>
            <person name="Kyrpides N."/>
        </authorList>
    </citation>
    <scope>NUCLEOTIDE SEQUENCE [LARGE SCALE GENOMIC DNA]</scope>
    <source>
        <strain evidence="3">DSM 2475 / Hrk 5</strain>
    </source>
</reference>
<dbReference type="KEGG" id="tpe:Tpen_0039"/>
<dbReference type="Proteomes" id="UP000000641">
    <property type="component" value="Chromosome"/>
</dbReference>
<dbReference type="EnsemblBacteria" id="ABL77449">
    <property type="protein sequence ID" value="ABL77449"/>
    <property type="gene ID" value="Tpen_0039"/>
</dbReference>
<feature type="transmembrane region" description="Helical" evidence="1">
    <location>
        <begin position="121"/>
        <end position="139"/>
    </location>
</feature>
<dbReference type="HOGENOM" id="CLU_149115_0_0_2"/>
<keyword evidence="1" id="KW-0472">Membrane</keyword>
<proteinExistence type="predicted"/>
<keyword evidence="3" id="KW-1185">Reference proteome</keyword>
<keyword evidence="1" id="KW-0812">Transmembrane</keyword>
<dbReference type="eggNOG" id="arCOG14515">
    <property type="taxonomic scope" value="Archaea"/>
</dbReference>
<dbReference type="GeneID" id="4602229"/>
<keyword evidence="1" id="KW-1133">Transmembrane helix</keyword>
<dbReference type="RefSeq" id="WP_011751714.1">
    <property type="nucleotide sequence ID" value="NC_008698.1"/>
</dbReference>
<evidence type="ECO:0000256" key="1">
    <source>
        <dbReference type="SAM" id="Phobius"/>
    </source>
</evidence>
<organism evidence="2 3">
    <name type="scientific">Thermofilum pendens (strain DSM 2475 / Hrk 5)</name>
    <dbReference type="NCBI Taxonomy" id="368408"/>
    <lineage>
        <taxon>Archaea</taxon>
        <taxon>Thermoproteota</taxon>
        <taxon>Thermoprotei</taxon>
        <taxon>Thermofilales</taxon>
        <taxon>Thermofilaceae</taxon>
        <taxon>Thermofilum</taxon>
    </lineage>
</organism>
<dbReference type="EMBL" id="CP000505">
    <property type="protein sequence ID" value="ABL77449.1"/>
    <property type="molecule type" value="Genomic_DNA"/>
</dbReference>
<dbReference type="AlphaFoldDB" id="A1RW69"/>
<accession>A1RW69</accession>
<protein>
    <submittedName>
        <fullName evidence="2">Uncharacterized protein</fullName>
    </submittedName>
</protein>
<evidence type="ECO:0000313" key="3">
    <source>
        <dbReference type="Proteomes" id="UP000000641"/>
    </source>
</evidence>
<gene>
    <name evidence="2" type="ordered locus">Tpen_0039</name>
</gene>
<feature type="transmembrane region" description="Helical" evidence="1">
    <location>
        <begin position="88"/>
        <end position="109"/>
    </location>
</feature>
<name>A1RW69_THEPD</name>
<feature type="transmembrane region" description="Helical" evidence="1">
    <location>
        <begin position="12"/>
        <end position="34"/>
    </location>
</feature>
<feature type="transmembrane region" description="Helical" evidence="1">
    <location>
        <begin position="46"/>
        <end position="67"/>
    </location>
</feature>
<sequence length="144" mass="15355">MSSHVTMRGLLVRGVTALAIVLALMYLFSTSLYIPVPVYKGVSVGNIVVAVLSIVFLIKAESLATPLASEVALHLKLQPGRVGGVAKWALRLLSLLVLYGGFFGVAVPVFDVFLEHHVSRVVYDSVFVVAAAVTVYELVKSAVS</sequence>